<dbReference type="PANTHER" id="PTHR40267:SF1">
    <property type="entry name" value="BLR3294 PROTEIN"/>
    <property type="match status" value="1"/>
</dbReference>
<dbReference type="Proteomes" id="UP000292781">
    <property type="component" value="Unassembled WGS sequence"/>
</dbReference>
<dbReference type="Gene3D" id="3.40.50.12500">
    <property type="match status" value="1"/>
</dbReference>
<dbReference type="AlphaFoldDB" id="A0A4Q9VXR3"/>
<keyword evidence="2" id="KW-1185">Reference proteome</keyword>
<sequence length="252" mass="26689">MSDRPGPHRIPLATRAIGVITPSANLVVERVTAAVLADFPEVSAHYSRTPVRGSKDGHPDAYDLDGMLGAARLLGDAALDAIVWNGSKGASIGFAHDHALIATIERETGIRAATSMTAIESELRRLGLTRVAVVTPYRGDYQERLVATLAGEGLTVVAEAHAGVADNLAYMRVSETEIAALIRRVSAARPQVILTLCTNFPAAWVVADLERETGLPIWDSTLAGVFAGLEAAGIDPHPARAWGRLFEGDEAP</sequence>
<dbReference type="PANTHER" id="PTHR40267">
    <property type="entry name" value="BLR3294 PROTEIN"/>
    <property type="match status" value="1"/>
</dbReference>
<dbReference type="Pfam" id="PF17645">
    <property type="entry name" value="Amdase"/>
    <property type="match status" value="1"/>
</dbReference>
<organism evidence="1 2">
    <name type="scientific">Siculibacillus lacustris</name>
    <dbReference type="NCBI Taxonomy" id="1549641"/>
    <lineage>
        <taxon>Bacteria</taxon>
        <taxon>Pseudomonadati</taxon>
        <taxon>Pseudomonadota</taxon>
        <taxon>Alphaproteobacteria</taxon>
        <taxon>Hyphomicrobiales</taxon>
        <taxon>Ancalomicrobiaceae</taxon>
        <taxon>Siculibacillus</taxon>
    </lineage>
</organism>
<name>A0A4Q9VXR3_9HYPH</name>
<dbReference type="InterPro" id="IPR026286">
    <property type="entry name" value="MaiA/AMDase"/>
</dbReference>
<proteinExistence type="predicted"/>
<accession>A0A4Q9VXR3</accession>
<evidence type="ECO:0000313" key="2">
    <source>
        <dbReference type="Proteomes" id="UP000292781"/>
    </source>
</evidence>
<comment type="caution">
    <text evidence="1">The sequence shown here is derived from an EMBL/GenBank/DDBJ whole genome shotgun (WGS) entry which is preliminary data.</text>
</comment>
<protein>
    <submittedName>
        <fullName evidence="1">Asp/Glu/hydantoin racemase</fullName>
    </submittedName>
</protein>
<dbReference type="PIRSF" id="PIRSF015736">
    <property type="entry name" value="MI"/>
    <property type="match status" value="1"/>
</dbReference>
<reference evidence="1 2" key="1">
    <citation type="submission" date="2019-02" db="EMBL/GenBank/DDBJ databases">
        <title>Siculibacillus lacustris gen. nov., sp. nov., a new rosette-forming bacterium isolated from a freshwater crater lake (Lake St. Ana, Romania).</title>
        <authorList>
            <person name="Felfoldi T."/>
            <person name="Marton Z."/>
            <person name="Szabo A."/>
            <person name="Mentes A."/>
            <person name="Boka K."/>
            <person name="Marialigeti K."/>
            <person name="Mathe I."/>
            <person name="Koncz M."/>
            <person name="Schumann P."/>
            <person name="Toth E."/>
        </authorList>
    </citation>
    <scope>NUCLEOTIDE SEQUENCE [LARGE SCALE GENOMIC DNA]</scope>
    <source>
        <strain evidence="1 2">SA-279</strain>
    </source>
</reference>
<dbReference type="OrthoDB" id="9816064at2"/>
<dbReference type="InterPro" id="IPR053714">
    <property type="entry name" value="Iso_Racemase_Enz_sf"/>
</dbReference>
<gene>
    <name evidence="1" type="ORF">EYW49_03080</name>
</gene>
<evidence type="ECO:0000313" key="1">
    <source>
        <dbReference type="EMBL" id="TBW40727.1"/>
    </source>
</evidence>
<dbReference type="EMBL" id="SJFN01000003">
    <property type="protein sequence ID" value="TBW40727.1"/>
    <property type="molecule type" value="Genomic_DNA"/>
</dbReference>
<dbReference type="RefSeq" id="WP_131305974.1">
    <property type="nucleotide sequence ID" value="NZ_SJFN01000003.1"/>
</dbReference>